<feature type="compositionally biased region" description="Polar residues" evidence="1">
    <location>
        <begin position="177"/>
        <end position="186"/>
    </location>
</feature>
<reference evidence="2" key="1">
    <citation type="submission" date="2015-10" db="EMBL/GenBank/DDBJ databases">
        <authorList>
            <person name="Regsiter A."/>
            <person name="william w."/>
        </authorList>
    </citation>
    <scope>NUCLEOTIDE SEQUENCE</scope>
    <source>
        <strain evidence="2">Montdore</strain>
    </source>
</reference>
<protein>
    <submittedName>
        <fullName evidence="2">Uncharacterized protein</fullName>
    </submittedName>
</protein>
<dbReference type="AlphaFoldDB" id="A0A292Q9L9"/>
<dbReference type="EMBL" id="LN890945">
    <property type="protein sequence ID" value="CUS15665.1"/>
    <property type="molecule type" value="Genomic_DNA"/>
</dbReference>
<accession>A0A292Q9L9</accession>
<feature type="compositionally biased region" description="Acidic residues" evidence="1">
    <location>
        <begin position="75"/>
        <end position="89"/>
    </location>
</feature>
<feature type="region of interest" description="Disordered" evidence="1">
    <location>
        <begin position="377"/>
        <end position="397"/>
    </location>
</feature>
<proteinExistence type="predicted"/>
<feature type="compositionally biased region" description="Basic and acidic residues" evidence="1">
    <location>
        <begin position="242"/>
        <end position="251"/>
    </location>
</feature>
<organism evidence="2 3">
    <name type="scientific">Tuber aestivum</name>
    <name type="common">summer truffle</name>
    <dbReference type="NCBI Taxonomy" id="59557"/>
    <lineage>
        <taxon>Eukaryota</taxon>
        <taxon>Fungi</taxon>
        <taxon>Dikarya</taxon>
        <taxon>Ascomycota</taxon>
        <taxon>Pezizomycotina</taxon>
        <taxon>Pezizomycetes</taxon>
        <taxon>Pezizales</taxon>
        <taxon>Tuberaceae</taxon>
        <taxon>Tuber</taxon>
    </lineage>
</organism>
<gene>
    <name evidence="2" type="ORF">GSTUAT00000368001</name>
</gene>
<feature type="compositionally biased region" description="Low complexity" evidence="1">
    <location>
        <begin position="158"/>
        <end position="176"/>
    </location>
</feature>
<feature type="region of interest" description="Disordered" evidence="1">
    <location>
        <begin position="1"/>
        <end position="21"/>
    </location>
</feature>
<feature type="compositionally biased region" description="Low complexity" evidence="1">
    <location>
        <begin position="434"/>
        <end position="445"/>
    </location>
</feature>
<keyword evidence="3" id="KW-1185">Reference proteome</keyword>
<sequence length="483" mass="51815">MSPNLRPHRSTPAPHAPVDIKAGDAIIEKFLKRGGLPDNKANRSAVEAIAVMAGIWDEEFGEQYGSRNRKPSLQDESENEFFNGDESDVSEYGGKKTAGKRRRRAPPAGSSVTEESTEEGDFPETPPANPTSSQKMSSGNPRIQKNAPAESSSPVSSRTRNGTDKTTATTARKTSALGKTSTQNQMAGRINNYGSELGYYGKEDSDKDYGPGAVSKRHGNLGKKRAKKTKKGHLRSAKKKKVGESSREDTSGKQFGQRSHRMITRSSTTSGALVEHGNGGEEGGNDLFEKAPVQKTPHKGPITRAARRNVNNVVGTIADGGSGVQARRLFRKPCVSLPSGYGVVATPASQLEGPAKMAFQEDQQSREDSGNIAGVTEANTSMAFQEHQESREESGNIAEVTEANTSGSAQTGTVSMAVVAEDAVSDRPADEATPQPGGPSQASQQYAPRLVRQSFRFFLDPEEEESEAESQLFAALHARFGRF</sequence>
<dbReference type="Proteomes" id="UP001412239">
    <property type="component" value="Unassembled WGS sequence"/>
</dbReference>
<feature type="compositionally biased region" description="Basic residues" evidence="1">
    <location>
        <begin position="215"/>
        <end position="241"/>
    </location>
</feature>
<feature type="compositionally biased region" description="Polar residues" evidence="1">
    <location>
        <begin position="130"/>
        <end position="157"/>
    </location>
</feature>
<name>A0A292Q9L9_9PEZI</name>
<evidence type="ECO:0000313" key="3">
    <source>
        <dbReference type="Proteomes" id="UP001412239"/>
    </source>
</evidence>
<feature type="region of interest" description="Disordered" evidence="1">
    <location>
        <begin position="61"/>
        <end position="305"/>
    </location>
</feature>
<evidence type="ECO:0000313" key="2">
    <source>
        <dbReference type="EMBL" id="CUS15665.1"/>
    </source>
</evidence>
<evidence type="ECO:0000256" key="1">
    <source>
        <dbReference type="SAM" id="MobiDB-lite"/>
    </source>
</evidence>
<feature type="region of interest" description="Disordered" evidence="1">
    <location>
        <begin position="420"/>
        <end position="446"/>
    </location>
</feature>